<dbReference type="PROSITE" id="PS51274">
    <property type="entry name" value="GATASE_COBBQ"/>
    <property type="match status" value="1"/>
</dbReference>
<evidence type="ECO:0000313" key="12">
    <source>
        <dbReference type="Proteomes" id="UP000011721"/>
    </source>
</evidence>
<dbReference type="CDD" id="cd05388">
    <property type="entry name" value="CobB_N"/>
    <property type="match status" value="1"/>
</dbReference>
<evidence type="ECO:0000256" key="7">
    <source>
        <dbReference type="ARBA" id="ARBA00022962"/>
    </source>
</evidence>
<dbReference type="SUPFAM" id="SSF52540">
    <property type="entry name" value="P-loop containing nucleoside triphosphate hydrolases"/>
    <property type="match status" value="1"/>
</dbReference>
<evidence type="ECO:0000259" key="10">
    <source>
        <dbReference type="Pfam" id="PF07685"/>
    </source>
</evidence>
<protein>
    <recommendedName>
        <fullName evidence="8">Cobyrinate a,c-diamide synthase</fullName>
        <ecNumber evidence="8">6.3.5.11</ecNumber>
    </recommendedName>
    <alternativeName>
        <fullName evidence="8">Cobyrinic acid a,c-diamide synthetase</fullName>
    </alternativeName>
</protein>
<dbReference type="STRING" id="1167006.UWK_02952"/>
<accession>M1PD11</accession>
<dbReference type="GO" id="GO:0005524">
    <property type="term" value="F:ATP binding"/>
    <property type="evidence" value="ECO:0007669"/>
    <property type="project" value="UniProtKB-UniRule"/>
</dbReference>
<keyword evidence="4 8" id="KW-0547">Nucleotide-binding</keyword>
<dbReference type="Pfam" id="PF07685">
    <property type="entry name" value="GATase_3"/>
    <property type="match status" value="1"/>
</dbReference>
<name>M1PD11_DESSD</name>
<keyword evidence="5 8" id="KW-0067">ATP-binding</keyword>
<comment type="cofactor">
    <cofactor evidence="1 8">
        <name>Mg(2+)</name>
        <dbReference type="ChEBI" id="CHEBI:18420"/>
    </cofactor>
</comment>
<comment type="function">
    <text evidence="8">Catalyzes the ATP-dependent amidation of the two carboxylate groups at positions a and c of cobyrinate, using either L-glutamine or ammonia as the nitrogen source.</text>
</comment>
<dbReference type="KEGG" id="dsf:UWK_02952"/>
<dbReference type="CDD" id="cd03130">
    <property type="entry name" value="GATase1_CobB"/>
    <property type="match status" value="1"/>
</dbReference>
<comment type="similarity">
    <text evidence="8">Belongs to the CobB/CbiA family.</text>
</comment>
<dbReference type="GO" id="GO:0042242">
    <property type="term" value="F:cobyrinic acid a,c-diamide synthase activity"/>
    <property type="evidence" value="ECO:0007669"/>
    <property type="project" value="UniProtKB-UniRule"/>
</dbReference>
<dbReference type="AlphaFoldDB" id="M1PD11"/>
<dbReference type="HOGENOM" id="CLU_022752_2_0_7"/>
<evidence type="ECO:0000256" key="8">
    <source>
        <dbReference type="HAMAP-Rule" id="MF_00027"/>
    </source>
</evidence>
<evidence type="ECO:0000256" key="3">
    <source>
        <dbReference type="ARBA" id="ARBA00022598"/>
    </source>
</evidence>
<dbReference type="Gene3D" id="3.40.50.880">
    <property type="match status" value="1"/>
</dbReference>
<evidence type="ECO:0000259" key="9">
    <source>
        <dbReference type="Pfam" id="PF01656"/>
    </source>
</evidence>
<dbReference type="InterPro" id="IPR004484">
    <property type="entry name" value="CbiA/CobB_synth"/>
</dbReference>
<dbReference type="InterPro" id="IPR011698">
    <property type="entry name" value="GATase_3"/>
</dbReference>
<comment type="catalytic activity">
    <reaction evidence="8">
        <text>cob(II)yrinate + 2 L-glutamine + 2 ATP + 2 H2O = cob(II)yrinate a,c diamide + 2 L-glutamate + 2 ADP + 2 phosphate + 2 H(+)</text>
        <dbReference type="Rhea" id="RHEA:26289"/>
        <dbReference type="ChEBI" id="CHEBI:15377"/>
        <dbReference type="ChEBI" id="CHEBI:15378"/>
        <dbReference type="ChEBI" id="CHEBI:29985"/>
        <dbReference type="ChEBI" id="CHEBI:30616"/>
        <dbReference type="ChEBI" id="CHEBI:43474"/>
        <dbReference type="ChEBI" id="CHEBI:58359"/>
        <dbReference type="ChEBI" id="CHEBI:58537"/>
        <dbReference type="ChEBI" id="CHEBI:58894"/>
        <dbReference type="ChEBI" id="CHEBI:456216"/>
        <dbReference type="EC" id="6.3.5.11"/>
    </reaction>
</comment>
<dbReference type="PANTHER" id="PTHR43873:SF1">
    <property type="entry name" value="COBYRINATE A,C-DIAMIDE SYNTHASE"/>
    <property type="match status" value="1"/>
</dbReference>
<dbReference type="HAMAP" id="MF_00027">
    <property type="entry name" value="CobB_CbiA"/>
    <property type="match status" value="1"/>
</dbReference>
<comment type="domain">
    <text evidence="8">Comprises of two domains. The C-terminal domain contains the binding site for glutamine and catalyzes the hydrolysis of this substrate to glutamate and ammonia. The N-terminal domain is anticipated to bind ATP and cobyrinate and catalyzes the ultimate synthesis of the diamide product. The ammonia produced via the glutaminase domain is probably translocated to the adjacent domain via a molecular tunnel, where it reacts with an activated intermediate.</text>
</comment>
<evidence type="ECO:0000313" key="11">
    <source>
        <dbReference type="EMBL" id="AGF79482.1"/>
    </source>
</evidence>
<dbReference type="NCBIfam" id="TIGR00379">
    <property type="entry name" value="cobB"/>
    <property type="match status" value="1"/>
</dbReference>
<sequence>MKTSSAFLTGGTASGSGKTTLTIGIMAALKARGLSVQPFKCGPDFIDPSLHRMVTGKISSNLDLRMCGREFCRDTFNFRFNGNDVAVVEGVMGLFDGGIASSAALAKELELPVILIVDASSAAESVAAIVKGFESFSPDVEIAGVIFNRVGSPRHRELIEKSMAGICKAQILGFFPRDIRFEIPDRHLGLHMGEEKPLNEVQLKQLVLAVEKHIDLDQLLQISRRTQAAEQEMFVANASIAKNVRLAVARDEAFCFYYEDNLKMLEAEGAELVFFSPLSDTALPADCKGIYFGGGYPELHAERLSENQAMRQAVNDFARSGGIIYGECGGFMYLCDRIETTGQQSHTMCGIFPFAVQMKTRLSRLGYRKPCLVADCFLGRRGQHLHGHEFHYSEIVGSTVGTPTLYQIDADIVEGYTFKNVIGGYLHLHFARNRELSKSFISELTGSQIITKTT</sequence>
<reference evidence="12" key="1">
    <citation type="journal article" date="2013" name="Stand. Genomic Sci.">
        <title>Complete genome sequence of Desulfocapsa sulfexigens, a marine deltaproteobacterium specialized in disproportionating inorganic sulfur compounds.</title>
        <authorList>
            <person name="Finster K.W."/>
            <person name="Kjeldsen K.U."/>
            <person name="Kube M."/>
            <person name="Reinhardt R."/>
            <person name="Mussmann M."/>
            <person name="Amann R."/>
            <person name="Schreiber L."/>
        </authorList>
    </citation>
    <scope>NUCLEOTIDE SEQUENCE [LARGE SCALE GENOMIC DNA]</scope>
    <source>
        <strain evidence="12">DSM 10523 / SB164P1</strain>
    </source>
</reference>
<dbReference type="GO" id="GO:0009236">
    <property type="term" value="P:cobalamin biosynthetic process"/>
    <property type="evidence" value="ECO:0007669"/>
    <property type="project" value="UniProtKB-UniRule"/>
</dbReference>
<proteinExistence type="inferred from homology"/>
<dbReference type="Gene3D" id="3.40.50.300">
    <property type="entry name" value="P-loop containing nucleotide triphosphate hydrolases"/>
    <property type="match status" value="1"/>
</dbReference>
<feature type="domain" description="CobQ/CobB/MinD/ParA nucleotide binding" evidence="9">
    <location>
        <begin position="11"/>
        <end position="188"/>
    </location>
</feature>
<feature type="domain" description="CobB/CobQ-like glutamine amidotransferase" evidence="10">
    <location>
        <begin position="246"/>
        <end position="433"/>
    </location>
</feature>
<dbReference type="PANTHER" id="PTHR43873">
    <property type="entry name" value="COBYRINATE A,C-DIAMIDE SYNTHASE"/>
    <property type="match status" value="1"/>
</dbReference>
<keyword evidence="6 8" id="KW-0460">Magnesium</keyword>
<evidence type="ECO:0000256" key="6">
    <source>
        <dbReference type="ARBA" id="ARBA00022842"/>
    </source>
</evidence>
<organism evidence="11 12">
    <name type="scientific">Desulfocapsa sulfexigens (strain DSM 10523 / SB164P1)</name>
    <dbReference type="NCBI Taxonomy" id="1167006"/>
    <lineage>
        <taxon>Bacteria</taxon>
        <taxon>Pseudomonadati</taxon>
        <taxon>Thermodesulfobacteriota</taxon>
        <taxon>Desulfobulbia</taxon>
        <taxon>Desulfobulbales</taxon>
        <taxon>Desulfocapsaceae</taxon>
        <taxon>Desulfocapsa</taxon>
    </lineage>
</organism>
<keyword evidence="7 8" id="KW-0315">Glutamine amidotransferase</keyword>
<dbReference type="NCBIfam" id="NF002204">
    <property type="entry name" value="PRK01077.1"/>
    <property type="match status" value="1"/>
</dbReference>
<feature type="site" description="Increases nucleophilicity of active site Cys" evidence="8">
    <location>
        <position position="427"/>
    </location>
</feature>
<keyword evidence="2 8" id="KW-0169">Cobalamin biosynthesis</keyword>
<dbReference type="EMBL" id="CP003985">
    <property type="protein sequence ID" value="AGF79482.1"/>
    <property type="molecule type" value="Genomic_DNA"/>
</dbReference>
<feature type="active site" description="Nucleophile" evidence="8">
    <location>
        <position position="328"/>
    </location>
</feature>
<comment type="miscellaneous">
    <text evidence="8">The a and c carboxylates of cobyrinate are activated for nucleophilic attack via formation of a phosphorylated intermediate by ATP. CbiA catalyzes first the amidation of the c-carboxylate, and then that of the a-carboxylate.</text>
</comment>
<keyword evidence="12" id="KW-1185">Reference proteome</keyword>
<comment type="pathway">
    <text evidence="8">Cofactor biosynthesis; adenosylcobalamin biosynthesis; cob(II)yrinate a,c-diamide from sirohydrochlorin (anaerobic route): step 10/10.</text>
</comment>
<dbReference type="InterPro" id="IPR027417">
    <property type="entry name" value="P-loop_NTPase"/>
</dbReference>
<evidence type="ECO:0000256" key="1">
    <source>
        <dbReference type="ARBA" id="ARBA00001946"/>
    </source>
</evidence>
<evidence type="ECO:0000256" key="2">
    <source>
        <dbReference type="ARBA" id="ARBA00022573"/>
    </source>
</evidence>
<keyword evidence="3 8" id="KW-0436">Ligase</keyword>
<evidence type="ECO:0000256" key="4">
    <source>
        <dbReference type="ARBA" id="ARBA00022741"/>
    </source>
</evidence>
<dbReference type="eggNOG" id="COG1797">
    <property type="taxonomic scope" value="Bacteria"/>
</dbReference>
<dbReference type="UniPathway" id="UPA00148">
    <property type="reaction ID" value="UER00231"/>
</dbReference>
<evidence type="ECO:0000256" key="5">
    <source>
        <dbReference type="ARBA" id="ARBA00022840"/>
    </source>
</evidence>
<dbReference type="PATRIC" id="fig|1167006.5.peg.3189"/>
<dbReference type="InterPro" id="IPR029062">
    <property type="entry name" value="Class_I_gatase-like"/>
</dbReference>
<dbReference type="SUPFAM" id="SSF52317">
    <property type="entry name" value="Class I glutamine amidotransferase-like"/>
    <property type="match status" value="1"/>
</dbReference>
<dbReference type="RefSeq" id="WP_015405166.1">
    <property type="nucleotide sequence ID" value="NC_020304.1"/>
</dbReference>
<dbReference type="Proteomes" id="UP000011721">
    <property type="component" value="Chromosome"/>
</dbReference>
<dbReference type="OrthoDB" id="9764035at2"/>
<gene>
    <name evidence="8" type="primary">cbiA</name>
    <name evidence="11" type="ordered locus">UWK_02952</name>
</gene>
<dbReference type="EC" id="6.3.5.11" evidence="8"/>
<dbReference type="InterPro" id="IPR002586">
    <property type="entry name" value="CobQ/CobB/MinD/ParA_Nub-bd_dom"/>
</dbReference>
<dbReference type="Pfam" id="PF01656">
    <property type="entry name" value="CbiA"/>
    <property type="match status" value="1"/>
</dbReference>